<feature type="compositionally biased region" description="Basic and acidic residues" evidence="1">
    <location>
        <begin position="41"/>
        <end position="53"/>
    </location>
</feature>
<evidence type="ECO:0000256" key="1">
    <source>
        <dbReference type="SAM" id="MobiDB-lite"/>
    </source>
</evidence>
<organism evidence="2 3">
    <name type="scientific">Chloropicon primus</name>
    <dbReference type="NCBI Taxonomy" id="1764295"/>
    <lineage>
        <taxon>Eukaryota</taxon>
        <taxon>Viridiplantae</taxon>
        <taxon>Chlorophyta</taxon>
        <taxon>Chloropicophyceae</taxon>
        <taxon>Chloropicales</taxon>
        <taxon>Chloropicaceae</taxon>
        <taxon>Chloropicon</taxon>
    </lineage>
</organism>
<keyword evidence="3" id="KW-1185">Reference proteome</keyword>
<dbReference type="Proteomes" id="UP000316726">
    <property type="component" value="Chromosome 8"/>
</dbReference>
<protein>
    <submittedName>
        <fullName evidence="2">Uncharacterized protein</fullName>
    </submittedName>
</protein>
<feature type="compositionally biased region" description="Basic and acidic residues" evidence="1">
    <location>
        <begin position="112"/>
        <end position="140"/>
    </location>
</feature>
<evidence type="ECO:0000313" key="3">
    <source>
        <dbReference type="Proteomes" id="UP000316726"/>
    </source>
</evidence>
<feature type="region of interest" description="Disordered" evidence="1">
    <location>
        <begin position="260"/>
        <end position="281"/>
    </location>
</feature>
<feature type="region of interest" description="Disordered" evidence="1">
    <location>
        <begin position="1"/>
        <end position="67"/>
    </location>
</feature>
<reference evidence="2 3" key="1">
    <citation type="submission" date="2018-07" db="EMBL/GenBank/DDBJ databases">
        <title>The complete nuclear genome of the prasinophyte Chloropicon primus (CCMP1205).</title>
        <authorList>
            <person name="Pombert J.-F."/>
            <person name="Otis C."/>
            <person name="Turmel M."/>
            <person name="Lemieux C."/>
        </authorList>
    </citation>
    <scope>NUCLEOTIDE SEQUENCE [LARGE SCALE GENOMIC DNA]</scope>
    <source>
        <strain evidence="2 3">CCMP1205</strain>
    </source>
</reference>
<feature type="compositionally biased region" description="Basic and acidic residues" evidence="1">
    <location>
        <begin position="260"/>
        <end position="270"/>
    </location>
</feature>
<feature type="region of interest" description="Disordered" evidence="1">
    <location>
        <begin position="112"/>
        <end position="246"/>
    </location>
</feature>
<feature type="compositionally biased region" description="Basic and acidic residues" evidence="1">
    <location>
        <begin position="214"/>
        <end position="225"/>
    </location>
</feature>
<evidence type="ECO:0000313" key="2">
    <source>
        <dbReference type="EMBL" id="QDZ22699.1"/>
    </source>
</evidence>
<dbReference type="AlphaFoldDB" id="A0A5B8MQA2"/>
<sequence>MKRLSKIMNQGIQKDRALVPAPKRRRPTAQARQRQSKIAKVKTEEREPERDNKTGAMGNGESDMGTPLKYKVKLESAESAELTYNALVGLSQLPNEVVATELGVCVSTLEKARGAYRSQRERESLTPFRKERQAPHRSGSERVGTMPGTSGRLGSPPVVVQKAKGPSPSRQGHHHRDGVIPSRGSGSPRKPILQKPPSSNRGFAAAGPSGVTPRHPEPVAREPHSPRRKAPSPNGREGKEVPFKGGNLIMRLMESRLREEALDKQQDRESPPPGPKDQPEKLAEELGLNPQERVAFKEFTKVQDSLLIPGVLDMLSTSILEAVESCLEELKENLMGKRAMSSKFISKLTRMPLDILTELKTRGIVLDESAL</sequence>
<dbReference type="EMBL" id="CP031041">
    <property type="protein sequence ID" value="QDZ22699.1"/>
    <property type="molecule type" value="Genomic_DNA"/>
</dbReference>
<name>A0A5B8MQA2_9CHLO</name>
<gene>
    <name evidence="2" type="ORF">A3770_08p52170</name>
</gene>
<proteinExistence type="predicted"/>
<accession>A0A5B8MQA2</accession>